<dbReference type="RefSeq" id="XP_049147961.1">
    <property type="nucleotide sequence ID" value="XM_049290816.1"/>
</dbReference>
<evidence type="ECO:0000313" key="1">
    <source>
        <dbReference type="EMBL" id="UQC86349.1"/>
    </source>
</evidence>
<dbReference type="GeneID" id="73345826"/>
<gene>
    <name evidence="1" type="ORF">CLUP02_11849</name>
</gene>
<organism evidence="1 2">
    <name type="scientific">Colletotrichum lupini</name>
    <dbReference type="NCBI Taxonomy" id="145971"/>
    <lineage>
        <taxon>Eukaryota</taxon>
        <taxon>Fungi</taxon>
        <taxon>Dikarya</taxon>
        <taxon>Ascomycota</taxon>
        <taxon>Pezizomycotina</taxon>
        <taxon>Sordariomycetes</taxon>
        <taxon>Hypocreomycetidae</taxon>
        <taxon>Glomerellales</taxon>
        <taxon>Glomerellaceae</taxon>
        <taxon>Colletotrichum</taxon>
        <taxon>Colletotrichum acutatum species complex</taxon>
    </lineage>
</organism>
<dbReference type="Proteomes" id="UP000830671">
    <property type="component" value="Chromosome 6"/>
</dbReference>
<dbReference type="KEGG" id="clup:CLUP02_11849"/>
<accession>A0A9Q8WK54</accession>
<keyword evidence="2" id="KW-1185">Reference proteome</keyword>
<proteinExistence type="predicted"/>
<evidence type="ECO:0000313" key="2">
    <source>
        <dbReference type="Proteomes" id="UP000830671"/>
    </source>
</evidence>
<name>A0A9Q8WK54_9PEZI</name>
<dbReference type="AlphaFoldDB" id="A0A9Q8WK54"/>
<dbReference type="EMBL" id="CP019478">
    <property type="protein sequence ID" value="UQC86349.1"/>
    <property type="molecule type" value="Genomic_DNA"/>
</dbReference>
<sequence length="75" mass="8600">MGTKKNPRETQLGFNPDFGGLRYLSNIRPPHTPRPPILQAVFMPSLPSFRSASSFYCNLFGNDSSLERERERENK</sequence>
<protein>
    <submittedName>
        <fullName evidence="1">Uncharacterized protein</fullName>
    </submittedName>
</protein>
<reference evidence="1" key="1">
    <citation type="journal article" date="2021" name="Mol. Plant Microbe Interact.">
        <title>Complete Genome Sequence of the Plant-Pathogenic Fungus Colletotrichum lupini.</title>
        <authorList>
            <person name="Baroncelli R."/>
            <person name="Pensec F."/>
            <person name="Da Lio D."/>
            <person name="Boufleur T."/>
            <person name="Vicente I."/>
            <person name="Sarrocco S."/>
            <person name="Picot A."/>
            <person name="Baraldi E."/>
            <person name="Sukno S."/>
            <person name="Thon M."/>
            <person name="Le Floch G."/>
        </authorList>
    </citation>
    <scope>NUCLEOTIDE SEQUENCE</scope>
    <source>
        <strain evidence="1">IMI 504893</strain>
    </source>
</reference>